<evidence type="ECO:0000256" key="2">
    <source>
        <dbReference type="ARBA" id="ARBA00022771"/>
    </source>
</evidence>
<sequence>MRAFLKISVLQFAGIIECSSSECAHVQAIMSREEDSHSTSPVVSETASISSEVADQIAGSSPSSSPSVLSALDDFDVWDDPTPDAPVLAAEADSASLEAVGGNSLLHNPLSTRYEENADHSMDSESRSSETPESNTEPNSNSLDQEESGSGQRSNWSANVSASSGASSMDSGPPPLQLPTSTRLKITILKWNVAAAWKWAVSDENCGICRMPFEACCNGCKTPGDECPLAFGECKHAFHMHCIFICNRHLLSASTLLFCPS</sequence>
<dbReference type="SUPFAM" id="SSF57850">
    <property type="entry name" value="RING/U-box"/>
    <property type="match status" value="1"/>
</dbReference>
<name>A0A183DN50_9BILA</name>
<dbReference type="InterPro" id="IPR024991">
    <property type="entry name" value="RING-H2_APC11"/>
</dbReference>
<dbReference type="GO" id="GO:0005680">
    <property type="term" value="C:anaphase-promoting complex"/>
    <property type="evidence" value="ECO:0007669"/>
    <property type="project" value="InterPro"/>
</dbReference>
<dbReference type="CDD" id="cd16456">
    <property type="entry name" value="RING-H2_APC11"/>
    <property type="match status" value="1"/>
</dbReference>
<evidence type="ECO:0000313" key="8">
    <source>
        <dbReference type="EMBL" id="VDN17040.1"/>
    </source>
</evidence>
<keyword evidence="9" id="KW-1185">Reference proteome</keyword>
<feature type="region of interest" description="Disordered" evidence="6">
    <location>
        <begin position="116"/>
        <end position="176"/>
    </location>
</feature>
<dbReference type="WBParaSite" id="GPUH_0001015401-mRNA-1">
    <property type="protein sequence ID" value="GPUH_0001015401-mRNA-1"/>
    <property type="gene ID" value="GPUH_0001015401"/>
</dbReference>
<reference evidence="8 9" key="2">
    <citation type="submission" date="2018-11" db="EMBL/GenBank/DDBJ databases">
        <authorList>
            <consortium name="Pathogen Informatics"/>
        </authorList>
    </citation>
    <scope>NUCLEOTIDE SEQUENCE [LARGE SCALE GENOMIC DNA]</scope>
</reference>
<dbReference type="GO" id="GO:0008270">
    <property type="term" value="F:zinc ion binding"/>
    <property type="evidence" value="ECO:0007669"/>
    <property type="project" value="UniProtKB-KW"/>
</dbReference>
<feature type="compositionally biased region" description="Low complexity" evidence="6">
    <location>
        <begin position="154"/>
        <end position="171"/>
    </location>
</feature>
<evidence type="ECO:0000256" key="1">
    <source>
        <dbReference type="ARBA" id="ARBA00022723"/>
    </source>
</evidence>
<evidence type="ECO:0000256" key="4">
    <source>
        <dbReference type="ARBA" id="ARBA00022833"/>
    </source>
</evidence>
<feature type="compositionally biased region" description="Polar residues" evidence="6">
    <location>
        <begin position="38"/>
        <end position="53"/>
    </location>
</feature>
<accession>A0A183DN50</accession>
<dbReference type="OrthoDB" id="1681166at2759"/>
<feature type="compositionally biased region" description="Basic and acidic residues" evidence="6">
    <location>
        <begin position="116"/>
        <end position="130"/>
    </location>
</feature>
<reference evidence="10" key="1">
    <citation type="submission" date="2016-06" db="UniProtKB">
        <authorList>
            <consortium name="WormBaseParasite"/>
        </authorList>
    </citation>
    <scope>IDENTIFICATION</scope>
</reference>
<dbReference type="EMBL" id="UYRT01077860">
    <property type="protein sequence ID" value="VDN17040.1"/>
    <property type="molecule type" value="Genomic_DNA"/>
</dbReference>
<keyword evidence="2" id="KW-0863">Zinc-finger</keyword>
<keyword evidence="1" id="KW-0479">Metal-binding</keyword>
<dbReference type="GO" id="GO:0097602">
    <property type="term" value="F:cullin family protein binding"/>
    <property type="evidence" value="ECO:0007669"/>
    <property type="project" value="InterPro"/>
</dbReference>
<dbReference type="Proteomes" id="UP000271098">
    <property type="component" value="Unassembled WGS sequence"/>
</dbReference>
<keyword evidence="3" id="KW-0833">Ubl conjugation pathway</keyword>
<gene>
    <name evidence="8" type="ORF">GPUH_LOCUS10141</name>
</gene>
<evidence type="ECO:0000313" key="9">
    <source>
        <dbReference type="Proteomes" id="UP000271098"/>
    </source>
</evidence>
<keyword evidence="5" id="KW-0131">Cell cycle</keyword>
<evidence type="ECO:0000256" key="6">
    <source>
        <dbReference type="SAM" id="MobiDB-lite"/>
    </source>
</evidence>
<dbReference type="PANTHER" id="PTHR11210">
    <property type="entry name" value="RING BOX"/>
    <property type="match status" value="1"/>
</dbReference>
<dbReference type="Gene3D" id="3.30.40.10">
    <property type="entry name" value="Zinc/RING finger domain, C3HC4 (zinc finger)"/>
    <property type="match status" value="1"/>
</dbReference>
<evidence type="ECO:0000256" key="3">
    <source>
        <dbReference type="ARBA" id="ARBA00022786"/>
    </source>
</evidence>
<feature type="region of interest" description="Disordered" evidence="6">
    <location>
        <begin position="32"/>
        <end position="68"/>
    </location>
</feature>
<evidence type="ECO:0000256" key="5">
    <source>
        <dbReference type="ARBA" id="ARBA00023306"/>
    </source>
</evidence>
<evidence type="ECO:0000259" key="7">
    <source>
        <dbReference type="Pfam" id="PF12861"/>
    </source>
</evidence>
<dbReference type="GO" id="GO:0031145">
    <property type="term" value="P:anaphase-promoting complex-dependent catabolic process"/>
    <property type="evidence" value="ECO:0007669"/>
    <property type="project" value="InterPro"/>
</dbReference>
<dbReference type="AlphaFoldDB" id="A0A183DN50"/>
<dbReference type="InterPro" id="IPR051031">
    <property type="entry name" value="RING-box_E3_Ubiquitin_Ligase"/>
</dbReference>
<dbReference type="Pfam" id="PF12861">
    <property type="entry name" value="zf-ANAPC11"/>
    <property type="match status" value="1"/>
</dbReference>
<dbReference type="InterPro" id="IPR013083">
    <property type="entry name" value="Znf_RING/FYVE/PHD"/>
</dbReference>
<feature type="compositionally biased region" description="Polar residues" evidence="6">
    <location>
        <begin position="131"/>
        <end position="153"/>
    </location>
</feature>
<dbReference type="GO" id="GO:0061630">
    <property type="term" value="F:ubiquitin protein ligase activity"/>
    <property type="evidence" value="ECO:0007669"/>
    <property type="project" value="InterPro"/>
</dbReference>
<protein>
    <submittedName>
        <fullName evidence="10">Zf-ANAPC11 domain-containing protein</fullName>
    </submittedName>
</protein>
<feature type="domain" description="Anaphase-promoting complex subunit 11 RING-H2 finger" evidence="7">
    <location>
        <begin position="203"/>
        <end position="244"/>
    </location>
</feature>
<organism evidence="10">
    <name type="scientific">Gongylonema pulchrum</name>
    <dbReference type="NCBI Taxonomy" id="637853"/>
    <lineage>
        <taxon>Eukaryota</taxon>
        <taxon>Metazoa</taxon>
        <taxon>Ecdysozoa</taxon>
        <taxon>Nematoda</taxon>
        <taxon>Chromadorea</taxon>
        <taxon>Rhabditida</taxon>
        <taxon>Spirurina</taxon>
        <taxon>Spiruromorpha</taxon>
        <taxon>Spiruroidea</taxon>
        <taxon>Gongylonematidae</taxon>
        <taxon>Gongylonema</taxon>
    </lineage>
</organism>
<proteinExistence type="predicted"/>
<keyword evidence="4" id="KW-0862">Zinc</keyword>
<evidence type="ECO:0000313" key="10">
    <source>
        <dbReference type="WBParaSite" id="GPUH_0001015401-mRNA-1"/>
    </source>
</evidence>